<dbReference type="PANTHER" id="PTHR40621:SF6">
    <property type="entry name" value="AP-1-LIKE TRANSCRIPTION FACTOR YAP1-RELATED"/>
    <property type="match status" value="1"/>
</dbReference>
<evidence type="ECO:0000256" key="1">
    <source>
        <dbReference type="ARBA" id="ARBA00004123"/>
    </source>
</evidence>
<dbReference type="OrthoDB" id="2576231at2759"/>
<evidence type="ECO:0008006" key="7">
    <source>
        <dbReference type="Google" id="ProtNLM"/>
    </source>
</evidence>
<proteinExistence type="predicted"/>
<dbReference type="RefSeq" id="XP_028474854.1">
    <property type="nucleotide sequence ID" value="XM_028624686.1"/>
</dbReference>
<protein>
    <recommendedName>
        <fullName evidence="7">BZIP domain-containing protein</fullName>
    </recommendedName>
</protein>
<dbReference type="GeneID" id="39593944"/>
<dbReference type="GO" id="GO:0090575">
    <property type="term" value="C:RNA polymerase II transcription regulator complex"/>
    <property type="evidence" value="ECO:0007669"/>
    <property type="project" value="TreeGrafter"/>
</dbReference>
<organism evidence="5 6">
    <name type="scientific">Apiotrichum porosum</name>
    <dbReference type="NCBI Taxonomy" id="105984"/>
    <lineage>
        <taxon>Eukaryota</taxon>
        <taxon>Fungi</taxon>
        <taxon>Dikarya</taxon>
        <taxon>Basidiomycota</taxon>
        <taxon>Agaricomycotina</taxon>
        <taxon>Tremellomycetes</taxon>
        <taxon>Trichosporonales</taxon>
        <taxon>Trichosporonaceae</taxon>
        <taxon>Apiotrichum</taxon>
    </lineage>
</organism>
<feature type="coiled-coil region" evidence="3">
    <location>
        <begin position="247"/>
        <end position="274"/>
    </location>
</feature>
<accession>A0A427XLJ0</accession>
<evidence type="ECO:0000256" key="3">
    <source>
        <dbReference type="SAM" id="Coils"/>
    </source>
</evidence>
<feature type="region of interest" description="Disordered" evidence="4">
    <location>
        <begin position="68"/>
        <end position="98"/>
    </location>
</feature>
<feature type="compositionally biased region" description="Low complexity" evidence="4">
    <location>
        <begin position="1"/>
        <end position="16"/>
    </location>
</feature>
<feature type="region of interest" description="Disordered" evidence="4">
    <location>
        <begin position="1"/>
        <end position="30"/>
    </location>
</feature>
<feature type="compositionally biased region" description="Basic and acidic residues" evidence="4">
    <location>
        <begin position="140"/>
        <end position="172"/>
    </location>
</feature>
<dbReference type="InterPro" id="IPR050936">
    <property type="entry name" value="AP-1-like"/>
</dbReference>
<dbReference type="SUPFAM" id="SSF57959">
    <property type="entry name" value="Leucine zipper domain"/>
    <property type="match status" value="1"/>
</dbReference>
<keyword evidence="6" id="KW-1185">Reference proteome</keyword>
<gene>
    <name evidence="5" type="ORF">EHS24_009401</name>
</gene>
<dbReference type="GO" id="GO:0001228">
    <property type="term" value="F:DNA-binding transcription activator activity, RNA polymerase II-specific"/>
    <property type="evidence" value="ECO:0007669"/>
    <property type="project" value="TreeGrafter"/>
</dbReference>
<keyword evidence="3" id="KW-0175">Coiled coil</keyword>
<sequence length="356" mass="38013">MNSPPSSLASLLAYPSGQQEAQQPTTEEDGAVLMTYLQHSGYEQAAQDAAASSSNRYALNGSYGRALAPRHAEEAAVATEFKDPVAPTEPAPGSPIDASVSIPPALSSVALPPIDPQNLAPLASLPAVEPFTSPVAVTGDRGEMGGKRRKQAQDRAGWKEMAEEDEKRRQEAEASNFVGFDATAEAVASVVTAVDGTVPEGDDNDKRSKRAKLSKESRAEQNRKAQQVFRRKREEKIKTLEQDAHALSAVRNRLAVAEQRLADLAMEYEAKTIEAAALGSALTAIATGAATSVLRPDGGLVLNEAEYEARDKEAIGAADGRLAVALEGHTKASRELAKVNRARREETRSQQQPQHE</sequence>
<dbReference type="EMBL" id="RSCE01000009">
    <property type="protein sequence ID" value="RSH79745.1"/>
    <property type="molecule type" value="Genomic_DNA"/>
</dbReference>
<reference evidence="5 6" key="1">
    <citation type="submission" date="2018-11" db="EMBL/GenBank/DDBJ databases">
        <title>Genome sequence of Apiotrichum porosum DSM 27194.</title>
        <authorList>
            <person name="Aliyu H."/>
            <person name="Gorte O."/>
            <person name="Ochsenreither K."/>
        </authorList>
    </citation>
    <scope>NUCLEOTIDE SEQUENCE [LARGE SCALE GENOMIC DNA]</scope>
    <source>
        <strain evidence="5 6">DSM 27194</strain>
    </source>
</reference>
<dbReference type="STRING" id="105984.A0A427XLJ0"/>
<evidence type="ECO:0000313" key="5">
    <source>
        <dbReference type="EMBL" id="RSH79745.1"/>
    </source>
</evidence>
<dbReference type="AlphaFoldDB" id="A0A427XLJ0"/>
<dbReference type="Proteomes" id="UP000279236">
    <property type="component" value="Unassembled WGS sequence"/>
</dbReference>
<feature type="region of interest" description="Disordered" evidence="4">
    <location>
        <begin position="333"/>
        <end position="356"/>
    </location>
</feature>
<feature type="compositionally biased region" description="Basic and acidic residues" evidence="4">
    <location>
        <begin position="213"/>
        <end position="223"/>
    </location>
</feature>
<comment type="caution">
    <text evidence="5">The sequence shown here is derived from an EMBL/GenBank/DDBJ whole genome shotgun (WGS) entry which is preliminary data.</text>
</comment>
<dbReference type="CDD" id="cd14688">
    <property type="entry name" value="bZIP_YAP"/>
    <property type="match status" value="1"/>
</dbReference>
<dbReference type="PANTHER" id="PTHR40621">
    <property type="entry name" value="TRANSCRIPTION FACTOR KAPC-RELATED"/>
    <property type="match status" value="1"/>
</dbReference>
<dbReference type="Gene3D" id="1.20.5.170">
    <property type="match status" value="1"/>
</dbReference>
<dbReference type="InterPro" id="IPR046347">
    <property type="entry name" value="bZIP_sf"/>
</dbReference>
<comment type="subcellular location">
    <subcellularLocation>
        <location evidence="1">Nucleus</location>
    </subcellularLocation>
</comment>
<dbReference type="GO" id="GO:0000976">
    <property type="term" value="F:transcription cis-regulatory region binding"/>
    <property type="evidence" value="ECO:0007669"/>
    <property type="project" value="InterPro"/>
</dbReference>
<name>A0A427XLJ0_9TREE</name>
<feature type="region of interest" description="Disordered" evidence="4">
    <location>
        <begin position="195"/>
        <end position="232"/>
    </location>
</feature>
<evidence type="ECO:0000256" key="4">
    <source>
        <dbReference type="SAM" id="MobiDB-lite"/>
    </source>
</evidence>
<keyword evidence="2" id="KW-0539">Nucleus</keyword>
<feature type="region of interest" description="Disordered" evidence="4">
    <location>
        <begin position="134"/>
        <end position="173"/>
    </location>
</feature>
<evidence type="ECO:0000313" key="6">
    <source>
        <dbReference type="Proteomes" id="UP000279236"/>
    </source>
</evidence>
<evidence type="ECO:0000256" key="2">
    <source>
        <dbReference type="ARBA" id="ARBA00023242"/>
    </source>
</evidence>